<evidence type="ECO:0000313" key="1">
    <source>
        <dbReference type="EMBL" id="MBE9662848.1"/>
    </source>
</evidence>
<dbReference type="Proteomes" id="UP000622475">
    <property type="component" value="Unassembled WGS sequence"/>
</dbReference>
<dbReference type="EMBL" id="JADFFL010000004">
    <property type="protein sequence ID" value="MBE9662848.1"/>
    <property type="molecule type" value="Genomic_DNA"/>
</dbReference>
<keyword evidence="2" id="KW-1185">Reference proteome</keyword>
<name>A0A929KYL3_9SPHI</name>
<dbReference type="PROSITE" id="PS51257">
    <property type="entry name" value="PROKAR_LIPOPROTEIN"/>
    <property type="match status" value="1"/>
</dbReference>
<comment type="caution">
    <text evidence="1">The sequence shown here is derived from an EMBL/GenBank/DDBJ whole genome shotgun (WGS) entry which is preliminary data.</text>
</comment>
<organism evidence="1 2">
    <name type="scientific">Mucilaginibacter myungsuensis</name>
    <dbReference type="NCBI Taxonomy" id="649104"/>
    <lineage>
        <taxon>Bacteria</taxon>
        <taxon>Pseudomonadati</taxon>
        <taxon>Bacteroidota</taxon>
        <taxon>Sphingobacteriia</taxon>
        <taxon>Sphingobacteriales</taxon>
        <taxon>Sphingobacteriaceae</taxon>
        <taxon>Mucilaginibacter</taxon>
    </lineage>
</organism>
<accession>A0A929KYL3</accession>
<dbReference type="AlphaFoldDB" id="A0A929KYL3"/>
<dbReference type="RefSeq" id="WP_194112071.1">
    <property type="nucleotide sequence ID" value="NZ_JADFFL010000004.1"/>
</dbReference>
<sequence length="152" mass="16724">MKRSYIHMAILAAIGIVACKKNENGIDLFTKMSENRAPVIIANTTFTNPTLLAAGTTTVSNGAKIAVEFNYVQTDPIKEIQFLQKIGTADSTLLSTIPYKPSFSRIKNCDTLLYDYFVPAGQPVGTSVAVRARVINQNGLFKDRVFTFKTKL</sequence>
<proteinExistence type="predicted"/>
<protein>
    <submittedName>
        <fullName evidence="1">Uncharacterized protein</fullName>
    </submittedName>
</protein>
<reference evidence="1" key="1">
    <citation type="submission" date="2020-10" db="EMBL/GenBank/DDBJ databases">
        <title>Mucilaginibacter mali sp. nov., isolated from rhizosphere soil of apple orchard.</title>
        <authorList>
            <person name="Lee J.-S."/>
            <person name="Kim H.S."/>
            <person name="Kim J.-S."/>
        </authorList>
    </citation>
    <scope>NUCLEOTIDE SEQUENCE</scope>
    <source>
        <strain evidence="1">KCTC 22746</strain>
    </source>
</reference>
<evidence type="ECO:0000313" key="2">
    <source>
        <dbReference type="Proteomes" id="UP000622475"/>
    </source>
</evidence>
<gene>
    <name evidence="1" type="ORF">IRJ16_13215</name>
</gene>